<keyword evidence="1" id="KW-1133">Transmembrane helix</keyword>
<evidence type="ECO:0000256" key="1">
    <source>
        <dbReference type="SAM" id="Phobius"/>
    </source>
</evidence>
<protein>
    <submittedName>
        <fullName evidence="2">Uncharacterized protein</fullName>
    </submittedName>
</protein>
<name>A0AAN5CYY9_9BILA</name>
<gene>
    <name evidence="2" type="ORF">PMAYCL1PPCAC_23225</name>
</gene>
<evidence type="ECO:0000313" key="3">
    <source>
        <dbReference type="Proteomes" id="UP001328107"/>
    </source>
</evidence>
<accession>A0AAN5CYY9</accession>
<dbReference type="AlphaFoldDB" id="A0AAN5CYY9"/>
<evidence type="ECO:0000313" key="2">
    <source>
        <dbReference type="EMBL" id="GMR53030.1"/>
    </source>
</evidence>
<feature type="non-terminal residue" evidence="2">
    <location>
        <position position="85"/>
    </location>
</feature>
<keyword evidence="1" id="KW-0472">Membrane</keyword>
<feature type="transmembrane region" description="Helical" evidence="1">
    <location>
        <begin position="20"/>
        <end position="37"/>
    </location>
</feature>
<keyword evidence="3" id="KW-1185">Reference proteome</keyword>
<dbReference type="Proteomes" id="UP001328107">
    <property type="component" value="Unassembled WGS sequence"/>
</dbReference>
<reference evidence="3" key="1">
    <citation type="submission" date="2022-10" db="EMBL/GenBank/DDBJ databases">
        <title>Genome assembly of Pristionchus species.</title>
        <authorList>
            <person name="Yoshida K."/>
            <person name="Sommer R.J."/>
        </authorList>
    </citation>
    <scope>NUCLEOTIDE SEQUENCE [LARGE SCALE GENOMIC DNA]</scope>
    <source>
        <strain evidence="3">RS5460</strain>
    </source>
</reference>
<feature type="non-terminal residue" evidence="2">
    <location>
        <position position="1"/>
    </location>
</feature>
<comment type="caution">
    <text evidence="2">The sequence shown here is derived from an EMBL/GenBank/DDBJ whole genome shotgun (WGS) entry which is preliminary data.</text>
</comment>
<dbReference type="EMBL" id="BTRK01000005">
    <property type="protein sequence ID" value="GMR53030.1"/>
    <property type="molecule type" value="Genomic_DNA"/>
</dbReference>
<organism evidence="2 3">
    <name type="scientific">Pristionchus mayeri</name>
    <dbReference type="NCBI Taxonomy" id="1317129"/>
    <lineage>
        <taxon>Eukaryota</taxon>
        <taxon>Metazoa</taxon>
        <taxon>Ecdysozoa</taxon>
        <taxon>Nematoda</taxon>
        <taxon>Chromadorea</taxon>
        <taxon>Rhabditida</taxon>
        <taxon>Rhabditina</taxon>
        <taxon>Diplogasteromorpha</taxon>
        <taxon>Diplogasteroidea</taxon>
        <taxon>Neodiplogasteridae</taxon>
        <taxon>Pristionchus</taxon>
    </lineage>
</organism>
<sequence length="85" mass="9735">EDGDSPWHLSTLSRTSSESLLLRFVLIFLFVVVVLRSEYDPSIPRSAASLVVVIRFREVDIAVKQQSLLRGESEMEEEEEEENQP</sequence>
<keyword evidence="1" id="KW-0812">Transmembrane</keyword>
<proteinExistence type="predicted"/>